<dbReference type="InterPro" id="IPR020588">
    <property type="entry name" value="RecA_ATP-bd"/>
</dbReference>
<dbReference type="SMART" id="SM00382">
    <property type="entry name" value="AAA"/>
    <property type="match status" value="1"/>
</dbReference>
<evidence type="ECO:0000259" key="1">
    <source>
        <dbReference type="PROSITE" id="PS50162"/>
    </source>
</evidence>
<proteinExistence type="predicted"/>
<feature type="domain" description="RecA family profile 1" evidence="1">
    <location>
        <begin position="163"/>
        <end position="410"/>
    </location>
</feature>
<dbReference type="GO" id="GO:0005657">
    <property type="term" value="C:replication fork"/>
    <property type="evidence" value="ECO:0007669"/>
    <property type="project" value="TreeGrafter"/>
</dbReference>
<dbReference type="Pfam" id="PF08423">
    <property type="entry name" value="Rad51"/>
    <property type="match status" value="2"/>
</dbReference>
<gene>
    <name evidence="2" type="ORF">IV203_037691</name>
</gene>
<dbReference type="GO" id="GO:0000724">
    <property type="term" value="P:double-strand break repair via homologous recombination"/>
    <property type="evidence" value="ECO:0007669"/>
    <property type="project" value="InterPro"/>
</dbReference>
<keyword evidence="3" id="KW-1185">Reference proteome</keyword>
<dbReference type="OrthoDB" id="5957327at2759"/>
<reference evidence="2" key="2">
    <citation type="submission" date="2021-04" db="EMBL/GenBank/DDBJ databases">
        <authorList>
            <person name="Podell S."/>
        </authorList>
    </citation>
    <scope>NUCLEOTIDE SEQUENCE</scope>
    <source>
        <strain evidence="2">Hildebrandi</strain>
    </source>
</reference>
<dbReference type="GO" id="GO:0000400">
    <property type="term" value="F:four-way junction DNA binding"/>
    <property type="evidence" value="ECO:0007669"/>
    <property type="project" value="TreeGrafter"/>
</dbReference>
<sequence>MIASNRKLSRLPIHVFEHLITRPPHEARNDKPDHLKMAICNRLRKFPVKSSHMKQYGRSSTTTTASIKTVGHLLRCTKITLLLALDPILTYEEIGIFLDRVCRQCTPKPISALEIMHKTLDQDVMDQTVKTRSLQQQRGWRNETKAFTSSTNSNISASSFGNQVRCIPTGLSSLDEVLRGGIRTTTVTEVVGKSGMGKTQLALQLCVMAARYNQGSIYIDTERKMSPSRLREMGLEWRKRSTVFPSHNYEENAQTKGSAFSYNLSATHLSPNSQPLFQSQNQHDFTEDAALANTIGAYKSAEQLLGNLTIYNPKSTAELQERLALLEDEILQRNQIANEQFTDTERQNDDDRIYKYPVRLLIVDSIAAPMRRDFGTDAAPQRAAAIFQCAQTLKRLADQLHLAVVVINQVGSTSTDLFSVGTGSGDGVLSGGDPFSASRAALGTSWHHCVTTRLEMDSSGVIAPDREMEMGVNFPICPQQTINRRISVRKSGLTPFVTIPFEIATLGIGDYSGGRSQR</sequence>
<name>A0A9K3LL82_9STRA</name>
<organism evidence="2 3">
    <name type="scientific">Nitzschia inconspicua</name>
    <dbReference type="NCBI Taxonomy" id="303405"/>
    <lineage>
        <taxon>Eukaryota</taxon>
        <taxon>Sar</taxon>
        <taxon>Stramenopiles</taxon>
        <taxon>Ochrophyta</taxon>
        <taxon>Bacillariophyta</taxon>
        <taxon>Bacillariophyceae</taxon>
        <taxon>Bacillariophycidae</taxon>
        <taxon>Bacillariales</taxon>
        <taxon>Bacillariaceae</taxon>
        <taxon>Nitzschia</taxon>
    </lineage>
</organism>
<dbReference type="PROSITE" id="PS50162">
    <property type="entry name" value="RECA_2"/>
    <property type="match status" value="1"/>
</dbReference>
<dbReference type="PANTHER" id="PTHR46456:SF1">
    <property type="entry name" value="DNA REPAIR PROTEIN RAD51 HOMOLOG 2"/>
    <property type="match status" value="1"/>
</dbReference>
<dbReference type="GO" id="GO:0003697">
    <property type="term" value="F:single-stranded DNA binding"/>
    <property type="evidence" value="ECO:0007669"/>
    <property type="project" value="TreeGrafter"/>
</dbReference>
<dbReference type="InterPro" id="IPR030548">
    <property type="entry name" value="RAD51B"/>
</dbReference>
<dbReference type="InterPro" id="IPR013632">
    <property type="entry name" value="Rad51_C"/>
</dbReference>
<dbReference type="PANTHER" id="PTHR46456">
    <property type="entry name" value="DNA REPAIR PROTEIN RAD51 HOMOLOG 2"/>
    <property type="match status" value="1"/>
</dbReference>
<reference evidence="2" key="1">
    <citation type="journal article" date="2021" name="Sci. Rep.">
        <title>Diploid genomic architecture of Nitzschia inconspicua, an elite biomass production diatom.</title>
        <authorList>
            <person name="Oliver A."/>
            <person name="Podell S."/>
            <person name="Pinowska A."/>
            <person name="Traller J.C."/>
            <person name="Smith S.R."/>
            <person name="McClure R."/>
            <person name="Beliaev A."/>
            <person name="Bohutskyi P."/>
            <person name="Hill E.A."/>
            <person name="Rabines A."/>
            <person name="Zheng H."/>
            <person name="Allen L.Z."/>
            <person name="Kuo A."/>
            <person name="Grigoriev I.V."/>
            <person name="Allen A.E."/>
            <person name="Hazlebeck D."/>
            <person name="Allen E.E."/>
        </authorList>
    </citation>
    <scope>NUCLEOTIDE SEQUENCE</scope>
    <source>
        <strain evidence="2">Hildebrandi</strain>
    </source>
</reference>
<dbReference type="Proteomes" id="UP000693970">
    <property type="component" value="Unassembled WGS sequence"/>
</dbReference>
<comment type="caution">
    <text evidence="2">The sequence shown here is derived from an EMBL/GenBank/DDBJ whole genome shotgun (WGS) entry which is preliminary data.</text>
</comment>
<dbReference type="GO" id="GO:0005524">
    <property type="term" value="F:ATP binding"/>
    <property type="evidence" value="ECO:0007669"/>
    <property type="project" value="InterPro"/>
</dbReference>
<dbReference type="GO" id="GO:0033063">
    <property type="term" value="C:Rad51B-Rad51C-Rad51D-XRCC2 complex"/>
    <property type="evidence" value="ECO:0007669"/>
    <property type="project" value="InterPro"/>
</dbReference>
<dbReference type="InterPro" id="IPR003593">
    <property type="entry name" value="AAA+_ATPase"/>
</dbReference>
<dbReference type="GO" id="GO:0003690">
    <property type="term" value="F:double-stranded DNA binding"/>
    <property type="evidence" value="ECO:0007669"/>
    <property type="project" value="TreeGrafter"/>
</dbReference>
<accession>A0A9K3LL82</accession>
<evidence type="ECO:0000313" key="2">
    <source>
        <dbReference type="EMBL" id="KAG7364489.1"/>
    </source>
</evidence>
<protein>
    <submittedName>
        <fullName evidence="2">DNA repair and recombination protein radA</fullName>
    </submittedName>
</protein>
<dbReference type="EMBL" id="JAGRRH010000009">
    <property type="protein sequence ID" value="KAG7364489.1"/>
    <property type="molecule type" value="Genomic_DNA"/>
</dbReference>
<evidence type="ECO:0000313" key="3">
    <source>
        <dbReference type="Proteomes" id="UP000693970"/>
    </source>
</evidence>
<dbReference type="GO" id="GO:0140664">
    <property type="term" value="F:ATP-dependent DNA damage sensor activity"/>
    <property type="evidence" value="ECO:0007669"/>
    <property type="project" value="InterPro"/>
</dbReference>
<dbReference type="AlphaFoldDB" id="A0A9K3LL82"/>